<dbReference type="PANTHER" id="PTHR16023:SF0">
    <property type="entry name" value="PROTEIN VAC14 HOMOLOG"/>
    <property type="match status" value="1"/>
</dbReference>
<accession>A0A2A6BMJ7</accession>
<dbReference type="GO" id="GO:0070772">
    <property type="term" value="C:PAS complex"/>
    <property type="evidence" value="ECO:0000318"/>
    <property type="project" value="GO_Central"/>
</dbReference>
<sequence>MSAPPAKKSKESRDEMPGPSSRLSKCAKKGADSVKRRSEERLGYVDTNCYDCKKRPHVIYYGYKICNECFDAHSMLGSQLGLWSLYNIIKIRKPQSLEMFDQLFDVLWKLSADTDQNVRSGAELLNRLLMLPVPQHMSTRTMSTRNRNVKADYDGARPDTLIFMTREQLVMDNLLKAESLGEAQKTTAKYIKKAENAEKALDALKTEYEKLLDEVEQKNKLIQQYLITLHGDQESDTGDVAPMPHGGRNAERAGARDARADAAAPMVRDASGDTVVQMGGGSLAKLCSRWRDCDRCIAALRRVEHTLDLCRPGIAA</sequence>
<dbReference type="InterPro" id="IPR026825">
    <property type="entry name" value="Vac14"/>
</dbReference>
<reference evidence="1" key="2">
    <citation type="submission" date="2022-06" db="UniProtKB">
        <authorList>
            <consortium name="EnsemblMetazoa"/>
        </authorList>
    </citation>
    <scope>IDENTIFICATION</scope>
    <source>
        <strain evidence="1">PS312</strain>
    </source>
</reference>
<reference evidence="2" key="1">
    <citation type="journal article" date="2008" name="Nat. Genet.">
        <title>The Pristionchus pacificus genome provides a unique perspective on nematode lifestyle and parasitism.</title>
        <authorList>
            <person name="Dieterich C."/>
            <person name="Clifton S.W."/>
            <person name="Schuster L.N."/>
            <person name="Chinwalla A."/>
            <person name="Delehaunty K."/>
            <person name="Dinkelacker I."/>
            <person name="Fulton L."/>
            <person name="Fulton R."/>
            <person name="Godfrey J."/>
            <person name="Minx P."/>
            <person name="Mitreva M."/>
            <person name="Roeseler W."/>
            <person name="Tian H."/>
            <person name="Witte H."/>
            <person name="Yang S.P."/>
            <person name="Wilson R.K."/>
            <person name="Sommer R.J."/>
        </authorList>
    </citation>
    <scope>NUCLEOTIDE SEQUENCE [LARGE SCALE GENOMIC DNA]</scope>
    <source>
        <strain evidence="2">PS312</strain>
    </source>
</reference>
<gene>
    <name evidence="1" type="primary">WBGene00095266</name>
</gene>
<dbReference type="OrthoDB" id="5574975at2759"/>
<dbReference type="EnsemblMetazoa" id="PPA05712.1">
    <property type="protein sequence ID" value="PPA05712.1"/>
    <property type="gene ID" value="WBGene00095266"/>
</dbReference>
<accession>A0A8R1U5A3</accession>
<evidence type="ECO:0000313" key="1">
    <source>
        <dbReference type="EnsemblMetazoa" id="PPA05712.1"/>
    </source>
</evidence>
<keyword evidence="2" id="KW-1185">Reference proteome</keyword>
<dbReference type="GO" id="GO:0006661">
    <property type="term" value="P:phosphatidylinositol biosynthetic process"/>
    <property type="evidence" value="ECO:0000318"/>
    <property type="project" value="GO_Central"/>
</dbReference>
<dbReference type="Pfam" id="PF12755">
    <property type="entry name" value="Vac14_Fab1_bd"/>
    <property type="match status" value="1"/>
</dbReference>
<dbReference type="PANTHER" id="PTHR16023">
    <property type="entry name" value="TAX1 BINDING PROTEIN-RELATED"/>
    <property type="match status" value="1"/>
</dbReference>
<dbReference type="GO" id="GO:0010008">
    <property type="term" value="C:endosome membrane"/>
    <property type="evidence" value="ECO:0000318"/>
    <property type="project" value="GO_Central"/>
</dbReference>
<dbReference type="Proteomes" id="UP000005239">
    <property type="component" value="Unassembled WGS sequence"/>
</dbReference>
<name>A0A2A6BMJ7_PRIPA</name>
<organism evidence="1 2">
    <name type="scientific">Pristionchus pacificus</name>
    <name type="common">Parasitic nematode worm</name>
    <dbReference type="NCBI Taxonomy" id="54126"/>
    <lineage>
        <taxon>Eukaryota</taxon>
        <taxon>Metazoa</taxon>
        <taxon>Ecdysozoa</taxon>
        <taxon>Nematoda</taxon>
        <taxon>Chromadorea</taxon>
        <taxon>Rhabditida</taxon>
        <taxon>Rhabditina</taxon>
        <taxon>Diplogasteromorpha</taxon>
        <taxon>Diplogasteroidea</taxon>
        <taxon>Neodiplogasteridae</taxon>
        <taxon>Pristionchus</taxon>
    </lineage>
</organism>
<evidence type="ECO:0000313" key="2">
    <source>
        <dbReference type="Proteomes" id="UP000005239"/>
    </source>
</evidence>
<protein>
    <submittedName>
        <fullName evidence="1">Uncharacterized protein</fullName>
    </submittedName>
</protein>
<proteinExistence type="predicted"/>
<dbReference type="AlphaFoldDB" id="A0A2A6BMJ7"/>